<keyword evidence="3" id="KW-0285">Flavoprotein</keyword>
<dbReference type="PIRSF" id="PIRSF000189">
    <property type="entry name" value="D-aa_oxidase"/>
    <property type="match status" value="1"/>
</dbReference>
<evidence type="ECO:0000256" key="6">
    <source>
        <dbReference type="PIRSR" id="PIRSR000189-1"/>
    </source>
</evidence>
<dbReference type="Gene3D" id="3.30.9.10">
    <property type="entry name" value="D-Amino Acid Oxidase, subunit A, domain 2"/>
    <property type="match status" value="1"/>
</dbReference>
<dbReference type="SUPFAM" id="SSF54373">
    <property type="entry name" value="FAD-linked reductases, C-terminal domain"/>
    <property type="match status" value="1"/>
</dbReference>
<dbReference type="EMBL" id="LCWF01000006">
    <property type="protein sequence ID" value="KKY29091.1"/>
    <property type="molecule type" value="Genomic_DNA"/>
</dbReference>
<keyword evidence="7" id="KW-0732">Signal</keyword>
<feature type="binding site" evidence="6">
    <location>
        <position position="243"/>
    </location>
    <ligand>
        <name>D-dopa</name>
        <dbReference type="ChEBI" id="CHEBI:149689"/>
    </ligand>
</feature>
<dbReference type="Proteomes" id="UP000053317">
    <property type="component" value="Unassembled WGS sequence"/>
</dbReference>
<dbReference type="SUPFAM" id="SSF51971">
    <property type="entry name" value="Nucleotide-binding domain"/>
    <property type="match status" value="1"/>
</dbReference>
<organism evidence="9 10">
    <name type="scientific">Phaeomoniella chlamydospora</name>
    <name type="common">Phaeoacremonium chlamydosporum</name>
    <dbReference type="NCBI Taxonomy" id="158046"/>
    <lineage>
        <taxon>Eukaryota</taxon>
        <taxon>Fungi</taxon>
        <taxon>Dikarya</taxon>
        <taxon>Ascomycota</taxon>
        <taxon>Pezizomycotina</taxon>
        <taxon>Eurotiomycetes</taxon>
        <taxon>Chaetothyriomycetidae</taxon>
        <taxon>Phaeomoniellales</taxon>
        <taxon>Phaeomoniellaceae</taxon>
        <taxon>Phaeomoniella</taxon>
    </lineage>
</organism>
<comment type="caution">
    <text evidence="9">The sequence shown here is derived from an EMBL/GenBank/DDBJ whole genome shotgun (WGS) entry which is preliminary data.</text>
</comment>
<evidence type="ECO:0000256" key="7">
    <source>
        <dbReference type="SAM" id="SignalP"/>
    </source>
</evidence>
<evidence type="ECO:0000313" key="10">
    <source>
        <dbReference type="Proteomes" id="UP000053317"/>
    </source>
</evidence>
<dbReference type="GO" id="GO:0071949">
    <property type="term" value="F:FAD binding"/>
    <property type="evidence" value="ECO:0007669"/>
    <property type="project" value="InterPro"/>
</dbReference>
<gene>
    <name evidence="9" type="ORF">UCRPC4_g00280</name>
</gene>
<dbReference type="PROSITE" id="PS00677">
    <property type="entry name" value="DAO"/>
    <property type="match status" value="1"/>
</dbReference>
<feature type="signal peptide" evidence="7">
    <location>
        <begin position="1"/>
        <end position="20"/>
    </location>
</feature>
<accession>A0A0G2F4A2</accession>
<evidence type="ECO:0000256" key="2">
    <source>
        <dbReference type="ARBA" id="ARBA00006730"/>
    </source>
</evidence>
<name>A0A0G2F4A2_PHACM</name>
<keyword evidence="4 6" id="KW-0274">FAD</keyword>
<feature type="binding site" evidence="6">
    <location>
        <position position="194"/>
    </location>
    <ligand>
        <name>FAD</name>
        <dbReference type="ChEBI" id="CHEBI:57692"/>
    </ligand>
</feature>
<feature type="domain" description="FAD dependent oxidoreductase" evidence="8">
    <location>
        <begin position="8"/>
        <end position="344"/>
    </location>
</feature>
<feature type="binding site" evidence="6">
    <location>
        <position position="303"/>
    </location>
    <ligand>
        <name>D-dopa</name>
        <dbReference type="ChEBI" id="CHEBI:149689"/>
    </ligand>
</feature>
<comment type="cofactor">
    <cofactor evidence="1 6">
        <name>FAD</name>
        <dbReference type="ChEBI" id="CHEBI:57692"/>
    </cofactor>
</comment>
<evidence type="ECO:0000256" key="1">
    <source>
        <dbReference type="ARBA" id="ARBA00001974"/>
    </source>
</evidence>
<keyword evidence="10" id="KW-1185">Reference proteome</keyword>
<dbReference type="PANTHER" id="PTHR11530:SF16">
    <property type="entry name" value="D-AMINO ACID OXIDASE (AFU_ORTHOLOGUE AFUA_5G11290)"/>
    <property type="match status" value="1"/>
</dbReference>
<dbReference type="Pfam" id="PF01266">
    <property type="entry name" value="DAO"/>
    <property type="match status" value="1"/>
</dbReference>
<comment type="similarity">
    <text evidence="2">Belongs to the DAMOX/DASOX family.</text>
</comment>
<feature type="chain" id="PRO_5002544054" evidence="7">
    <location>
        <begin position="21"/>
        <end position="353"/>
    </location>
</feature>
<keyword evidence="5" id="KW-0560">Oxidoreductase</keyword>
<sequence length="353" mass="38722">MGKSELYVILGAGVIGLTIALELKQRCPSADIIIVAQHLPGDRSKYYASPWAGANWMPMAKDSGPEEEREAVTYRRFAQMVREGSHDAGIYAMDIRAIFDQTKDKAGLLSTGTDRIWYDSLVPGGLRDLPDATLPKDACFGFDMSTFVIDTQRYLAWLQVSALQKGIDIRRGYYESLTGLFGALPGAKAYFNCTGIGAKRLGDVQDSSVYPQRGQILLVESPKEPIGRMYLRASARQGIEPTYVFPRGDRGGVILGGCRQPDNWDGEVDPELAEDIKRRCCALCPELGKPEDLKIIQQGVGLRPARKDGARVERELIAGANVVHAYGVAGAGYQCSWGLAKDSVDLVQNWSRL</sequence>
<evidence type="ECO:0000259" key="8">
    <source>
        <dbReference type="Pfam" id="PF01266"/>
    </source>
</evidence>
<dbReference type="PANTHER" id="PTHR11530">
    <property type="entry name" value="D-AMINO ACID OXIDASE"/>
    <property type="match status" value="1"/>
</dbReference>
<dbReference type="InterPro" id="IPR023209">
    <property type="entry name" value="DAO"/>
</dbReference>
<dbReference type="GO" id="GO:0019478">
    <property type="term" value="P:D-amino acid catabolic process"/>
    <property type="evidence" value="ECO:0007669"/>
    <property type="project" value="TreeGrafter"/>
</dbReference>
<dbReference type="GO" id="GO:0003884">
    <property type="term" value="F:D-amino-acid oxidase activity"/>
    <property type="evidence" value="ECO:0007669"/>
    <property type="project" value="InterPro"/>
</dbReference>
<evidence type="ECO:0000313" key="9">
    <source>
        <dbReference type="EMBL" id="KKY29091.1"/>
    </source>
</evidence>
<feature type="binding site" evidence="6">
    <location>
        <position position="330"/>
    </location>
    <ligand>
        <name>D-dopa</name>
        <dbReference type="ChEBI" id="CHEBI:149689"/>
    </ligand>
</feature>
<evidence type="ECO:0000256" key="5">
    <source>
        <dbReference type="ARBA" id="ARBA00023002"/>
    </source>
</evidence>
<evidence type="ECO:0000256" key="3">
    <source>
        <dbReference type="ARBA" id="ARBA00022630"/>
    </source>
</evidence>
<proteinExistence type="inferred from homology"/>
<reference evidence="9 10" key="1">
    <citation type="submission" date="2015-05" db="EMBL/GenBank/DDBJ databases">
        <title>Distinctive expansion of gene families associated with plant cell wall degradation and secondary metabolism in the genomes of grapevine trunk pathogens.</title>
        <authorList>
            <person name="Lawrence D.P."/>
            <person name="Travadon R."/>
            <person name="Rolshausen P.E."/>
            <person name="Baumgartner K."/>
        </authorList>
    </citation>
    <scope>NUCLEOTIDE SEQUENCE [LARGE SCALE GENOMIC DNA]</scope>
    <source>
        <strain evidence="9">UCRPC4</strain>
    </source>
</reference>
<reference evidence="9 10" key="2">
    <citation type="submission" date="2015-05" db="EMBL/GenBank/DDBJ databases">
        <authorList>
            <person name="Morales-Cruz A."/>
            <person name="Amrine K.C."/>
            <person name="Cantu D."/>
        </authorList>
    </citation>
    <scope>NUCLEOTIDE SEQUENCE [LARGE SCALE GENOMIC DNA]</scope>
    <source>
        <strain evidence="9">UCRPC4</strain>
    </source>
</reference>
<dbReference type="InterPro" id="IPR006076">
    <property type="entry name" value="FAD-dep_OxRdtase"/>
</dbReference>
<dbReference type="OrthoDB" id="2015447at2759"/>
<dbReference type="AlphaFoldDB" id="A0A0G2F4A2"/>
<protein>
    <submittedName>
        <fullName evidence="9">Putative d-amino acid</fullName>
    </submittedName>
</protein>
<dbReference type="GO" id="GO:0005737">
    <property type="term" value="C:cytoplasm"/>
    <property type="evidence" value="ECO:0007669"/>
    <property type="project" value="TreeGrafter"/>
</dbReference>
<evidence type="ECO:0000256" key="4">
    <source>
        <dbReference type="ARBA" id="ARBA00022827"/>
    </source>
</evidence>
<dbReference type="Gene3D" id="3.40.50.720">
    <property type="entry name" value="NAD(P)-binding Rossmann-like Domain"/>
    <property type="match status" value="1"/>
</dbReference>
<dbReference type="InterPro" id="IPR006181">
    <property type="entry name" value="D-amino_acid_oxidase_CS"/>
</dbReference>